<gene>
    <name evidence="2" type="ORF">LUZ61_010614</name>
</gene>
<feature type="binding site" evidence="1">
    <location>
        <position position="212"/>
    </location>
    <ligand>
        <name>a divalent metal cation</name>
        <dbReference type="ChEBI" id="CHEBI:60240"/>
        <label>1</label>
    </ligand>
</feature>
<dbReference type="PANTHER" id="PTHR47176:SF1">
    <property type="entry name" value="OS04G0577500 PROTEIN"/>
    <property type="match status" value="1"/>
</dbReference>
<feature type="binding site" evidence="1">
    <location>
        <position position="13"/>
    </location>
    <ligand>
        <name>a divalent metal cation</name>
        <dbReference type="ChEBI" id="CHEBI:60240"/>
        <label>1</label>
    </ligand>
</feature>
<dbReference type="PANTHER" id="PTHR47176">
    <property type="entry name" value="OSJNBA0020J04.13 PROTEIN"/>
    <property type="match status" value="1"/>
</dbReference>
<evidence type="ECO:0000256" key="1">
    <source>
        <dbReference type="PIRSR" id="PIRSR005902-1"/>
    </source>
</evidence>
<keyword evidence="1" id="KW-0479">Metal-binding</keyword>
<reference evidence="2 3" key="1">
    <citation type="journal article" date="2022" name="Cell">
        <title>Repeat-based holocentromeres influence genome architecture and karyotype evolution.</title>
        <authorList>
            <person name="Hofstatter P.G."/>
            <person name="Thangavel G."/>
            <person name="Lux T."/>
            <person name="Neumann P."/>
            <person name="Vondrak T."/>
            <person name="Novak P."/>
            <person name="Zhang M."/>
            <person name="Costa L."/>
            <person name="Castellani M."/>
            <person name="Scott A."/>
            <person name="Toegelov H."/>
            <person name="Fuchs J."/>
            <person name="Mata-Sucre Y."/>
            <person name="Dias Y."/>
            <person name="Vanzela A.L.L."/>
            <person name="Huettel B."/>
            <person name="Almeida C.C.S."/>
            <person name="Simkova H."/>
            <person name="Souza G."/>
            <person name="Pedrosa-Harand A."/>
            <person name="Macas J."/>
            <person name="Mayer K.F.X."/>
            <person name="Houben A."/>
            <person name="Marques A."/>
        </authorList>
    </citation>
    <scope>NUCLEOTIDE SEQUENCE [LARGE SCALE GENOMIC DNA]</scope>
    <source>
        <strain evidence="2">RhyTen1mFocal</strain>
    </source>
</reference>
<feature type="binding site" evidence="1">
    <location>
        <position position="99"/>
    </location>
    <ligand>
        <name>a divalent metal cation</name>
        <dbReference type="ChEBI" id="CHEBI:60240"/>
        <label>1</label>
    </ligand>
</feature>
<sequence length="290" mass="32465">MSQVGGMRLFDAHCHLQDPRITAVAPRLIRTALDSGVVRFSVNGVSEKDWHVVKQMSDQYPSIIPSFGLHPWYVAERSPNWFDTLRGFFVDTPYAAVGEIGIDKGSHGKTIEFTEQVEVFQRQLELAKELQRPVSVHCVRAFGDLLEILKRMGPFPSGVILHSYIGSAEMVPELSELGSYFSFSGYLTSLKEQKAKKMLKSVPKDRILIETDAPDGLSNFNKESLIPIPREGIPDEEDKSASLNHPANIHNVLEYVAMLLEMPKEEVAELSYQNAVRLFSYPGSKVQSEG</sequence>
<proteinExistence type="predicted"/>
<accession>A0AAD5ZZG4</accession>
<feature type="binding site" evidence="1">
    <location>
        <position position="162"/>
    </location>
    <ligand>
        <name>a divalent metal cation</name>
        <dbReference type="ChEBI" id="CHEBI:60240"/>
        <label>2</label>
    </ligand>
</feature>
<name>A0AAD5ZZG4_9POAL</name>
<dbReference type="SUPFAM" id="SSF51556">
    <property type="entry name" value="Metallo-dependent hydrolases"/>
    <property type="match status" value="1"/>
</dbReference>
<comment type="caution">
    <text evidence="2">The sequence shown here is derived from an EMBL/GenBank/DDBJ whole genome shotgun (WGS) entry which is preliminary data.</text>
</comment>
<dbReference type="CDD" id="cd01310">
    <property type="entry name" value="TatD_DNAse"/>
    <property type="match status" value="1"/>
</dbReference>
<dbReference type="InterPro" id="IPR032466">
    <property type="entry name" value="Metal_Hydrolase"/>
</dbReference>
<organism evidence="2 3">
    <name type="scientific">Rhynchospora tenuis</name>
    <dbReference type="NCBI Taxonomy" id="198213"/>
    <lineage>
        <taxon>Eukaryota</taxon>
        <taxon>Viridiplantae</taxon>
        <taxon>Streptophyta</taxon>
        <taxon>Embryophyta</taxon>
        <taxon>Tracheophyta</taxon>
        <taxon>Spermatophyta</taxon>
        <taxon>Magnoliopsida</taxon>
        <taxon>Liliopsida</taxon>
        <taxon>Poales</taxon>
        <taxon>Cyperaceae</taxon>
        <taxon>Cyperoideae</taxon>
        <taxon>Rhynchosporeae</taxon>
        <taxon>Rhynchospora</taxon>
    </lineage>
</organism>
<feature type="binding site" evidence="1">
    <location>
        <position position="15"/>
    </location>
    <ligand>
        <name>a divalent metal cation</name>
        <dbReference type="ChEBI" id="CHEBI:60240"/>
        <label>1</label>
    </ligand>
</feature>
<dbReference type="InterPro" id="IPR001130">
    <property type="entry name" value="TatD-like"/>
</dbReference>
<dbReference type="GO" id="GO:0016788">
    <property type="term" value="F:hydrolase activity, acting on ester bonds"/>
    <property type="evidence" value="ECO:0007669"/>
    <property type="project" value="InterPro"/>
</dbReference>
<protein>
    <submittedName>
        <fullName evidence="2">Uncharacterized protein</fullName>
    </submittedName>
</protein>
<keyword evidence="3" id="KW-1185">Reference proteome</keyword>
<dbReference type="Pfam" id="PF01026">
    <property type="entry name" value="TatD_DNase"/>
    <property type="match status" value="1"/>
</dbReference>
<dbReference type="PIRSF" id="PIRSF005902">
    <property type="entry name" value="DNase_TatD"/>
    <property type="match status" value="1"/>
</dbReference>
<evidence type="ECO:0000313" key="3">
    <source>
        <dbReference type="Proteomes" id="UP001210211"/>
    </source>
</evidence>
<dbReference type="GO" id="GO:0046872">
    <property type="term" value="F:metal ion binding"/>
    <property type="evidence" value="ECO:0007669"/>
    <property type="project" value="UniProtKB-KW"/>
</dbReference>
<dbReference type="Proteomes" id="UP001210211">
    <property type="component" value="Unassembled WGS sequence"/>
</dbReference>
<dbReference type="Gene3D" id="3.20.20.140">
    <property type="entry name" value="Metal-dependent hydrolases"/>
    <property type="match status" value="1"/>
</dbReference>
<feature type="binding site" evidence="1">
    <location>
        <position position="137"/>
    </location>
    <ligand>
        <name>a divalent metal cation</name>
        <dbReference type="ChEBI" id="CHEBI:60240"/>
        <label>2</label>
    </ligand>
</feature>
<dbReference type="EMBL" id="JAMRDG010000001">
    <property type="protein sequence ID" value="KAJ3706909.1"/>
    <property type="molecule type" value="Genomic_DNA"/>
</dbReference>
<dbReference type="AlphaFoldDB" id="A0AAD5ZZG4"/>
<evidence type="ECO:0000313" key="2">
    <source>
        <dbReference type="EMBL" id="KAJ3706909.1"/>
    </source>
</evidence>